<dbReference type="SUPFAM" id="SSF52047">
    <property type="entry name" value="RNI-like"/>
    <property type="match status" value="1"/>
</dbReference>
<dbReference type="Proteomes" id="UP000623467">
    <property type="component" value="Unassembled WGS sequence"/>
</dbReference>
<dbReference type="EMBL" id="JACAZH010000003">
    <property type="protein sequence ID" value="KAF7373250.1"/>
    <property type="molecule type" value="Genomic_DNA"/>
</dbReference>
<organism evidence="1 2">
    <name type="scientific">Mycena sanguinolenta</name>
    <dbReference type="NCBI Taxonomy" id="230812"/>
    <lineage>
        <taxon>Eukaryota</taxon>
        <taxon>Fungi</taxon>
        <taxon>Dikarya</taxon>
        <taxon>Basidiomycota</taxon>
        <taxon>Agaricomycotina</taxon>
        <taxon>Agaricomycetes</taxon>
        <taxon>Agaricomycetidae</taxon>
        <taxon>Agaricales</taxon>
        <taxon>Marasmiineae</taxon>
        <taxon>Mycenaceae</taxon>
        <taxon>Mycena</taxon>
    </lineage>
</organism>
<evidence type="ECO:0000313" key="1">
    <source>
        <dbReference type="EMBL" id="KAF7373250.1"/>
    </source>
</evidence>
<dbReference type="AlphaFoldDB" id="A0A8H6ZCN6"/>
<protein>
    <submittedName>
        <fullName evidence="1">F-box domain-containing protein</fullName>
    </submittedName>
</protein>
<dbReference type="InterPro" id="IPR032675">
    <property type="entry name" value="LRR_dom_sf"/>
</dbReference>
<reference evidence="1" key="1">
    <citation type="submission" date="2020-05" db="EMBL/GenBank/DDBJ databases">
        <title>Mycena genomes resolve the evolution of fungal bioluminescence.</title>
        <authorList>
            <person name="Tsai I.J."/>
        </authorList>
    </citation>
    <scope>NUCLEOTIDE SEQUENCE</scope>
    <source>
        <strain evidence="1">160909Yilan</strain>
    </source>
</reference>
<keyword evidence="2" id="KW-1185">Reference proteome</keyword>
<comment type="caution">
    <text evidence="1">The sequence shown here is derived from an EMBL/GenBank/DDBJ whole genome shotgun (WGS) entry which is preliminary data.</text>
</comment>
<evidence type="ECO:0000313" key="2">
    <source>
        <dbReference type="Proteomes" id="UP000623467"/>
    </source>
</evidence>
<sequence>MHSAFCIPEILDHIFAQLSNGCALGLSHRDFAALARTCKTFQEPALNFLWREQDTLVNILKSLPSHTWSMASNANLLHITGPFRPSDWDKPLAYAMRIRTLSSMLPRDHLCPNLKSIVLEFDQDSASEALFSFIHFVLSPKVTHVDMTFHTSDTHVLSLRGLPIQYSQLRQLRLKSYSYSMWDEPSYFERILSEITLALDRIEDLTLNKVDQRALEHLSQLPVLRSLRLETLVDMGPLDSRTYPFSSLRDLHLGNTPIGFVIEFLDLLSNCSLISFHTLHVDVPERQEIETPVTSTLANYVVHGLSLAALFCFANLTDIILRPPVGFDIDDAMAWDIARAWPRVKSLFLLPATDLHHPSSMSLRGFSAFAKHCPALSSFGVTFDASTVPPLDDTIVSQSSLVALDVDISPISDPDAVASFMSALFPNLARIYTHKDWEWETAEDTFFSDEAIAAYGRFTGWKKVKEILLNSRSATNGMGLSAS</sequence>
<name>A0A8H6ZCN6_9AGAR</name>
<dbReference type="Gene3D" id="3.80.10.10">
    <property type="entry name" value="Ribonuclease Inhibitor"/>
    <property type="match status" value="1"/>
</dbReference>
<dbReference type="OrthoDB" id="3258386at2759"/>
<accession>A0A8H6ZCN6</accession>
<proteinExistence type="predicted"/>
<gene>
    <name evidence="1" type="ORF">MSAN_00533900</name>
</gene>